<keyword evidence="2" id="KW-1185">Reference proteome</keyword>
<dbReference type="Proteomes" id="UP001164929">
    <property type="component" value="Chromosome 1"/>
</dbReference>
<reference evidence="1 2" key="1">
    <citation type="journal article" date="2023" name="Mol. Ecol. Resour.">
        <title>Chromosome-level genome assembly of a triploid poplar Populus alba 'Berolinensis'.</title>
        <authorList>
            <person name="Chen S."/>
            <person name="Yu Y."/>
            <person name="Wang X."/>
            <person name="Wang S."/>
            <person name="Zhang T."/>
            <person name="Zhou Y."/>
            <person name="He R."/>
            <person name="Meng N."/>
            <person name="Wang Y."/>
            <person name="Liu W."/>
            <person name="Liu Z."/>
            <person name="Liu J."/>
            <person name="Guo Q."/>
            <person name="Huang H."/>
            <person name="Sederoff R.R."/>
            <person name="Wang G."/>
            <person name="Qu G."/>
            <person name="Chen S."/>
        </authorList>
    </citation>
    <scope>NUCLEOTIDE SEQUENCE [LARGE SCALE GENOMIC DNA]</scope>
    <source>
        <strain evidence="1">SC-2020</strain>
    </source>
</reference>
<protein>
    <submittedName>
        <fullName evidence="1">Uncharacterized protein</fullName>
    </submittedName>
</protein>
<evidence type="ECO:0000313" key="1">
    <source>
        <dbReference type="EMBL" id="KAJ7014600.1"/>
    </source>
</evidence>
<organism evidence="1 2">
    <name type="scientific">Populus alba x Populus x berolinensis</name>
    <dbReference type="NCBI Taxonomy" id="444605"/>
    <lineage>
        <taxon>Eukaryota</taxon>
        <taxon>Viridiplantae</taxon>
        <taxon>Streptophyta</taxon>
        <taxon>Embryophyta</taxon>
        <taxon>Tracheophyta</taxon>
        <taxon>Spermatophyta</taxon>
        <taxon>Magnoliopsida</taxon>
        <taxon>eudicotyledons</taxon>
        <taxon>Gunneridae</taxon>
        <taxon>Pentapetalae</taxon>
        <taxon>rosids</taxon>
        <taxon>fabids</taxon>
        <taxon>Malpighiales</taxon>
        <taxon>Salicaceae</taxon>
        <taxon>Saliceae</taxon>
        <taxon>Populus</taxon>
    </lineage>
</organism>
<comment type="caution">
    <text evidence="1">The sequence shown here is derived from an EMBL/GenBank/DDBJ whole genome shotgun (WGS) entry which is preliminary data.</text>
</comment>
<proteinExistence type="predicted"/>
<gene>
    <name evidence="1" type="ORF">NC653_004036</name>
</gene>
<dbReference type="EMBL" id="JAQIZT010000001">
    <property type="protein sequence ID" value="KAJ7014600.1"/>
    <property type="molecule type" value="Genomic_DNA"/>
</dbReference>
<evidence type="ECO:0000313" key="2">
    <source>
        <dbReference type="Proteomes" id="UP001164929"/>
    </source>
</evidence>
<name>A0AAD6WJ19_9ROSI</name>
<sequence>MGRSSLSSTGIQIGRVNANCQRNVVSSAFVRITSVLHAHRLTSLRAGARTVKL</sequence>
<dbReference type="AlphaFoldDB" id="A0AAD6WJ19"/>
<accession>A0AAD6WJ19</accession>